<dbReference type="EMBL" id="BMFL01000004">
    <property type="protein sequence ID" value="GGE92873.1"/>
    <property type="molecule type" value="Genomic_DNA"/>
</dbReference>
<accession>A0A1M6ZQP5</accession>
<keyword evidence="4 7" id="KW-0067">ATP-binding</keyword>
<dbReference type="GO" id="GO:0016887">
    <property type="term" value="F:ATP hydrolysis activity"/>
    <property type="evidence" value="ECO:0007669"/>
    <property type="project" value="InterPro"/>
</dbReference>
<name>A0A1M6ZQP5_9FLAO</name>
<reference evidence="6" key="1">
    <citation type="journal article" date="2014" name="Int. J. Syst. Evol. Microbiol.">
        <title>Complete genome of a new Firmicutes species belonging to the dominant human colonic microbiota ('Ruminococcus bicirculans') reveals two chromosomes and a selective capacity to utilize plant glucans.</title>
        <authorList>
            <consortium name="NISC Comparative Sequencing Program"/>
            <person name="Wegmann U."/>
            <person name="Louis P."/>
            <person name="Goesmann A."/>
            <person name="Henrissat B."/>
            <person name="Duncan S.H."/>
            <person name="Flint H.J."/>
        </authorList>
    </citation>
    <scope>NUCLEOTIDE SEQUENCE</scope>
    <source>
        <strain evidence="6">CGMCC 1.12707</strain>
    </source>
</reference>
<dbReference type="SMART" id="SM00382">
    <property type="entry name" value="AAA"/>
    <property type="match status" value="1"/>
</dbReference>
<gene>
    <name evidence="6" type="ORF">GCM10010984_08080</name>
    <name evidence="7" type="ORF">SAMN05443634_10818</name>
</gene>
<keyword evidence="2" id="KW-0813">Transport</keyword>
<keyword evidence="3" id="KW-0547">Nucleotide-binding</keyword>
<evidence type="ECO:0000256" key="1">
    <source>
        <dbReference type="ARBA" id="ARBA00005417"/>
    </source>
</evidence>
<dbReference type="Pfam" id="PF00005">
    <property type="entry name" value="ABC_tran"/>
    <property type="match status" value="1"/>
</dbReference>
<dbReference type="PROSITE" id="PS50893">
    <property type="entry name" value="ABC_TRANSPORTER_2"/>
    <property type="match status" value="1"/>
</dbReference>
<feature type="domain" description="ABC transporter" evidence="5">
    <location>
        <begin position="3"/>
        <end position="228"/>
    </location>
</feature>
<dbReference type="GO" id="GO:0005524">
    <property type="term" value="F:ATP binding"/>
    <property type="evidence" value="ECO:0007669"/>
    <property type="project" value="UniProtKB-KW"/>
</dbReference>
<dbReference type="STRING" id="1434701.SAMN05443634_10818"/>
<reference evidence="6" key="5">
    <citation type="submission" date="2024-05" db="EMBL/GenBank/DDBJ databases">
        <authorList>
            <person name="Sun Q."/>
            <person name="Zhou Y."/>
        </authorList>
    </citation>
    <scope>NUCLEOTIDE SEQUENCE</scope>
    <source>
        <strain evidence="6">CGMCC 1.12707</strain>
    </source>
</reference>
<evidence type="ECO:0000256" key="3">
    <source>
        <dbReference type="ARBA" id="ARBA00022741"/>
    </source>
</evidence>
<sequence length="231" mass="25888">MGIIIKDLTKKYGEQLALDKVSFSIKSGEVVGLLGPNGAGKSTLMKSITNAINPDSGDILVNDFKVSDQPIETKKMIGFLQENNPLYMDMYVKEYLEFVTSIQKVEKSKIDEIIEKVGLTPEKHKKINQLSKGYKQRVGLAQAIISSPEILILDEPTNGLDPNQIIEIREVIREIGKEKTVILSTHIMQEVEALCSRVILLNKGRIIADQSIEEFKGQYRSLEEAFHTLTL</sequence>
<evidence type="ECO:0000313" key="8">
    <source>
        <dbReference type="Proteomes" id="UP000184120"/>
    </source>
</evidence>
<organism evidence="7 8">
    <name type="scientific">Chishuiella changwenlii</name>
    <dbReference type="NCBI Taxonomy" id="1434701"/>
    <lineage>
        <taxon>Bacteria</taxon>
        <taxon>Pseudomonadati</taxon>
        <taxon>Bacteroidota</taxon>
        <taxon>Flavobacteriia</taxon>
        <taxon>Flavobacteriales</taxon>
        <taxon>Weeksellaceae</taxon>
        <taxon>Chishuiella</taxon>
    </lineage>
</organism>
<dbReference type="Proteomes" id="UP000184120">
    <property type="component" value="Unassembled WGS sequence"/>
</dbReference>
<evidence type="ECO:0000313" key="7">
    <source>
        <dbReference type="EMBL" id="SHL32776.1"/>
    </source>
</evidence>
<reference evidence="9" key="4">
    <citation type="journal article" date="2019" name="Int. J. Syst. Evol. Microbiol.">
        <title>The Global Catalogue of Microorganisms (GCM) 10K type strain sequencing project: providing services to taxonomists for standard genome sequencing and annotation.</title>
        <authorList>
            <consortium name="The Broad Institute Genomics Platform"/>
            <consortium name="The Broad Institute Genome Sequencing Center for Infectious Disease"/>
            <person name="Wu L."/>
            <person name="Ma J."/>
        </authorList>
    </citation>
    <scope>NUCLEOTIDE SEQUENCE [LARGE SCALE GENOMIC DNA]</scope>
    <source>
        <strain evidence="9">CGMCC 1.12707</strain>
    </source>
</reference>
<evidence type="ECO:0000256" key="4">
    <source>
        <dbReference type="ARBA" id="ARBA00022840"/>
    </source>
</evidence>
<dbReference type="InterPro" id="IPR027417">
    <property type="entry name" value="P-loop_NTPase"/>
</dbReference>
<dbReference type="EMBL" id="FRBH01000008">
    <property type="protein sequence ID" value="SHL32776.1"/>
    <property type="molecule type" value="Genomic_DNA"/>
</dbReference>
<keyword evidence="9" id="KW-1185">Reference proteome</keyword>
<reference evidence="7" key="3">
    <citation type="submission" date="2016-11" db="EMBL/GenBank/DDBJ databases">
        <authorList>
            <person name="Jaros S."/>
            <person name="Januszkiewicz K."/>
            <person name="Wedrychowicz H."/>
        </authorList>
    </citation>
    <scope>NUCLEOTIDE SEQUENCE [LARGE SCALE GENOMIC DNA]</scope>
    <source>
        <strain evidence="7">DSM 27989</strain>
    </source>
</reference>
<dbReference type="InterPro" id="IPR003593">
    <property type="entry name" value="AAA+_ATPase"/>
</dbReference>
<evidence type="ECO:0000259" key="5">
    <source>
        <dbReference type="PROSITE" id="PS50893"/>
    </source>
</evidence>
<dbReference type="AlphaFoldDB" id="A0A1M6ZQP5"/>
<dbReference type="PANTHER" id="PTHR43335:SF4">
    <property type="entry name" value="ABC TRANSPORTER, ATP-BINDING PROTEIN"/>
    <property type="match status" value="1"/>
</dbReference>
<dbReference type="InterPro" id="IPR003439">
    <property type="entry name" value="ABC_transporter-like_ATP-bd"/>
</dbReference>
<dbReference type="OrthoDB" id="9801987at2"/>
<protein>
    <submittedName>
        <fullName evidence="7">ABC-2 type transport system ATP-binding protein</fullName>
    </submittedName>
</protein>
<evidence type="ECO:0000313" key="6">
    <source>
        <dbReference type="EMBL" id="GGE92873.1"/>
    </source>
</evidence>
<comment type="similarity">
    <text evidence="1">Belongs to the ABC transporter superfamily.</text>
</comment>
<dbReference type="Proteomes" id="UP000650994">
    <property type="component" value="Unassembled WGS sequence"/>
</dbReference>
<evidence type="ECO:0000313" key="9">
    <source>
        <dbReference type="Proteomes" id="UP000650994"/>
    </source>
</evidence>
<dbReference type="RefSeq" id="WP_072932566.1">
    <property type="nucleotide sequence ID" value="NZ_BMFL01000004.1"/>
</dbReference>
<dbReference type="SUPFAM" id="SSF52540">
    <property type="entry name" value="P-loop containing nucleoside triphosphate hydrolases"/>
    <property type="match status" value="1"/>
</dbReference>
<proteinExistence type="inferred from homology"/>
<reference evidence="8" key="2">
    <citation type="submission" date="2016-11" db="EMBL/GenBank/DDBJ databases">
        <authorList>
            <person name="Varghese N."/>
            <person name="Submissions S."/>
        </authorList>
    </citation>
    <scope>NUCLEOTIDE SEQUENCE [LARGE SCALE GENOMIC DNA]</scope>
    <source>
        <strain evidence="8">DSM 27989</strain>
    </source>
</reference>
<dbReference type="Gene3D" id="3.40.50.300">
    <property type="entry name" value="P-loop containing nucleotide triphosphate hydrolases"/>
    <property type="match status" value="1"/>
</dbReference>
<dbReference type="PANTHER" id="PTHR43335">
    <property type="entry name" value="ABC TRANSPORTER, ATP-BINDING PROTEIN"/>
    <property type="match status" value="1"/>
</dbReference>
<evidence type="ECO:0000256" key="2">
    <source>
        <dbReference type="ARBA" id="ARBA00022448"/>
    </source>
</evidence>